<feature type="region of interest" description="Disordered" evidence="1">
    <location>
        <begin position="1"/>
        <end position="233"/>
    </location>
</feature>
<feature type="compositionally biased region" description="Pro residues" evidence="1">
    <location>
        <begin position="185"/>
        <end position="194"/>
    </location>
</feature>
<reference evidence="2 3" key="1">
    <citation type="submission" date="2018-03" db="EMBL/GenBank/DDBJ databases">
        <title>Genomic Encyclopedia of Archaeal and Bacterial Type Strains, Phase II (KMG-II): from individual species to whole genera.</title>
        <authorList>
            <person name="Goeker M."/>
        </authorList>
    </citation>
    <scope>NUCLEOTIDE SEQUENCE [LARGE SCALE GENOMIC DNA]</scope>
    <source>
        <strain evidence="2 3">DSM 43146</strain>
    </source>
</reference>
<evidence type="ECO:0000313" key="2">
    <source>
        <dbReference type="EMBL" id="PRX17159.1"/>
    </source>
</evidence>
<feature type="compositionally biased region" description="Gly residues" evidence="1">
    <location>
        <begin position="60"/>
        <end position="78"/>
    </location>
</feature>
<sequence length="233" mass="23540">MAPGRLMAWRYRRGPRGRGGRLPPRPGAGRSTRAVFGAGLRDIAASGPVKDSPTTAGRSSGLGKGSPGMAGRSGGLGKGSPTTAGRSSGLGKGSPGMAGRSGGLGKGSPGMAGRSTAQGRVRRAWLGGQQPAEGFAGHGWAVNSPRKGSPGMAGRSGGLGQGYPHQPQPDPDRKRCPEGSRSRPSTPPAVPQPGNPCAITCLDHGSRACRRPDPRVSPESFRDQGLPGTASRT</sequence>
<evidence type="ECO:0000256" key="1">
    <source>
        <dbReference type="SAM" id="MobiDB-lite"/>
    </source>
</evidence>
<dbReference type="AlphaFoldDB" id="A0A2T0K2U2"/>
<feature type="compositionally biased region" description="Gly residues" evidence="1">
    <location>
        <begin position="88"/>
        <end position="110"/>
    </location>
</feature>
<feature type="compositionally biased region" description="Basic and acidic residues" evidence="1">
    <location>
        <begin position="170"/>
        <end position="181"/>
    </location>
</feature>
<evidence type="ECO:0000313" key="3">
    <source>
        <dbReference type="Proteomes" id="UP000239415"/>
    </source>
</evidence>
<organism evidence="2 3">
    <name type="scientific">Actinoplanes italicus</name>
    <dbReference type="NCBI Taxonomy" id="113567"/>
    <lineage>
        <taxon>Bacteria</taxon>
        <taxon>Bacillati</taxon>
        <taxon>Actinomycetota</taxon>
        <taxon>Actinomycetes</taxon>
        <taxon>Micromonosporales</taxon>
        <taxon>Micromonosporaceae</taxon>
        <taxon>Actinoplanes</taxon>
    </lineage>
</organism>
<proteinExistence type="predicted"/>
<name>A0A2T0K2U2_9ACTN</name>
<comment type="caution">
    <text evidence="2">The sequence shown here is derived from an EMBL/GenBank/DDBJ whole genome shotgun (WGS) entry which is preliminary data.</text>
</comment>
<dbReference type="Proteomes" id="UP000239415">
    <property type="component" value="Unassembled WGS sequence"/>
</dbReference>
<gene>
    <name evidence="2" type="ORF">CLV67_117216</name>
</gene>
<dbReference type="EMBL" id="PVMZ01000017">
    <property type="protein sequence ID" value="PRX17159.1"/>
    <property type="molecule type" value="Genomic_DNA"/>
</dbReference>
<accession>A0A2T0K2U2</accession>
<feature type="compositionally biased region" description="Basic and acidic residues" evidence="1">
    <location>
        <begin position="204"/>
        <end position="222"/>
    </location>
</feature>
<feature type="compositionally biased region" description="Basic residues" evidence="1">
    <location>
        <begin position="10"/>
        <end position="19"/>
    </location>
</feature>
<keyword evidence="3" id="KW-1185">Reference proteome</keyword>
<protein>
    <submittedName>
        <fullName evidence="2">Uncharacterized protein</fullName>
    </submittedName>
</protein>